<dbReference type="Pfam" id="PF06240">
    <property type="entry name" value="COXG"/>
    <property type="match status" value="1"/>
</dbReference>
<keyword evidence="2" id="KW-1133">Transmembrane helix</keyword>
<evidence type="ECO:0000256" key="1">
    <source>
        <dbReference type="SAM" id="MobiDB-lite"/>
    </source>
</evidence>
<organism evidence="3 4">
    <name type="scientific">Pararobbsia alpina</name>
    <dbReference type="NCBI Taxonomy" id="621374"/>
    <lineage>
        <taxon>Bacteria</taxon>
        <taxon>Pseudomonadati</taxon>
        <taxon>Pseudomonadota</taxon>
        <taxon>Betaproteobacteria</taxon>
        <taxon>Burkholderiales</taxon>
        <taxon>Burkholderiaceae</taxon>
        <taxon>Pararobbsia</taxon>
    </lineage>
</organism>
<dbReference type="PANTHER" id="PTHR38588:SF1">
    <property type="entry name" value="BLL0334 PROTEIN"/>
    <property type="match status" value="1"/>
</dbReference>
<accession>A0A6S7AWY0</accession>
<dbReference type="InterPro" id="IPR023393">
    <property type="entry name" value="START-like_dom_sf"/>
</dbReference>
<feature type="region of interest" description="Disordered" evidence="1">
    <location>
        <begin position="151"/>
        <end position="187"/>
    </location>
</feature>
<name>A0A6S7AWY0_9BURK</name>
<evidence type="ECO:0008006" key="5">
    <source>
        <dbReference type="Google" id="ProtNLM"/>
    </source>
</evidence>
<evidence type="ECO:0000313" key="4">
    <source>
        <dbReference type="Proteomes" id="UP000494115"/>
    </source>
</evidence>
<dbReference type="Proteomes" id="UP000494115">
    <property type="component" value="Unassembled WGS sequence"/>
</dbReference>
<keyword evidence="2" id="KW-0812">Transmembrane</keyword>
<dbReference type="PANTHER" id="PTHR38588">
    <property type="entry name" value="BLL0334 PROTEIN"/>
    <property type="match status" value="1"/>
</dbReference>
<dbReference type="RefSeq" id="WP_175103555.1">
    <property type="nucleotide sequence ID" value="NZ_CADIKM010000003.1"/>
</dbReference>
<dbReference type="Gene3D" id="3.30.530.20">
    <property type="match status" value="1"/>
</dbReference>
<sequence>MEMSESQVLPVSQQTAWEALNDPDVLKLCIPGCESIERTAENEYALAMVAAVGPVKARFQGKLQLSDLDPPRAYTLSFNGQGGAAGFGKGDAKVMLTAEGAASTRLAYEVHAQIGGKIAQIGSRLIDGAARKLAGGFFAAFDALLRERYPAEAGSGEGGPSEGKVGSETEGAAVSAGEGRTGDGTEDDASAAVLDAAATLGAPVPDPTLTPVSRDAVRGIGGAGEDAVEAAARVPRVSALPAGIGSATAGMPDTGRPSHPSTPRAMPGWGWALVVVVAAIVWYVTRAHYMG</sequence>
<dbReference type="SUPFAM" id="SSF55961">
    <property type="entry name" value="Bet v1-like"/>
    <property type="match status" value="1"/>
</dbReference>
<gene>
    <name evidence="3" type="ORF">LMG28138_01035</name>
</gene>
<dbReference type="AlphaFoldDB" id="A0A6S7AWY0"/>
<dbReference type="EMBL" id="CADIKM010000003">
    <property type="protein sequence ID" value="CAB3780421.1"/>
    <property type="molecule type" value="Genomic_DNA"/>
</dbReference>
<protein>
    <recommendedName>
        <fullName evidence="5">Carbon monoxide dehydrogenase subunit G</fullName>
    </recommendedName>
</protein>
<evidence type="ECO:0000313" key="3">
    <source>
        <dbReference type="EMBL" id="CAB3780421.1"/>
    </source>
</evidence>
<dbReference type="InterPro" id="IPR010419">
    <property type="entry name" value="CO_DH_gsu"/>
</dbReference>
<proteinExistence type="predicted"/>
<keyword evidence="4" id="KW-1185">Reference proteome</keyword>
<evidence type="ECO:0000256" key="2">
    <source>
        <dbReference type="SAM" id="Phobius"/>
    </source>
</evidence>
<keyword evidence="2" id="KW-0472">Membrane</keyword>
<feature type="transmembrane region" description="Helical" evidence="2">
    <location>
        <begin position="268"/>
        <end position="285"/>
    </location>
</feature>
<reference evidence="3 4" key="1">
    <citation type="submission" date="2020-04" db="EMBL/GenBank/DDBJ databases">
        <authorList>
            <person name="De Canck E."/>
        </authorList>
    </citation>
    <scope>NUCLEOTIDE SEQUENCE [LARGE SCALE GENOMIC DNA]</scope>
    <source>
        <strain evidence="3 4">LMG 28138</strain>
    </source>
</reference>
<dbReference type="CDD" id="cd05018">
    <property type="entry name" value="CoxG"/>
    <property type="match status" value="1"/>
</dbReference>